<keyword evidence="1" id="KW-0472">Membrane</keyword>
<sequence>MRKSLKRFLPDHGSIRDNRWLRPFANTLLHPRLWHLNRHSAAGAVAVGLFCGLIPGPLQMPSAAVCCVLFRVNLPLALLTTLYTNPLTIVPLYLLAYLLGARVLGADSGGFTAPPEPNGMGMIDWAGALIGWMSALGKPLALGLVLLAAILAVIGYFGVRGAWRAWLIRAWRRRRQRPPKAPPLR</sequence>
<feature type="transmembrane region" description="Helical" evidence="1">
    <location>
        <begin position="87"/>
        <end position="105"/>
    </location>
</feature>
<keyword evidence="1" id="KW-0812">Transmembrane</keyword>
<dbReference type="Proteomes" id="UP000295129">
    <property type="component" value="Unassembled WGS sequence"/>
</dbReference>
<feature type="domain" description="DUF2062" evidence="2">
    <location>
        <begin position="21"/>
        <end position="172"/>
    </location>
</feature>
<dbReference type="PANTHER" id="PTHR40547:SF1">
    <property type="entry name" value="SLL0298 PROTEIN"/>
    <property type="match status" value="1"/>
</dbReference>
<dbReference type="EMBL" id="SNVV01000001">
    <property type="protein sequence ID" value="TDN56765.1"/>
    <property type="molecule type" value="Genomic_DNA"/>
</dbReference>
<organism evidence="3 4">
    <name type="scientific">Azoarcus indigens</name>
    <dbReference type="NCBI Taxonomy" id="29545"/>
    <lineage>
        <taxon>Bacteria</taxon>
        <taxon>Pseudomonadati</taxon>
        <taxon>Pseudomonadota</taxon>
        <taxon>Betaproteobacteria</taxon>
        <taxon>Rhodocyclales</taxon>
        <taxon>Zoogloeaceae</taxon>
        <taxon>Azoarcus</taxon>
    </lineage>
</organism>
<keyword evidence="4" id="KW-1185">Reference proteome</keyword>
<feature type="transmembrane region" description="Helical" evidence="1">
    <location>
        <begin position="140"/>
        <end position="167"/>
    </location>
</feature>
<dbReference type="AlphaFoldDB" id="A0A4R6EES1"/>
<evidence type="ECO:0000313" key="3">
    <source>
        <dbReference type="EMBL" id="TDN56765.1"/>
    </source>
</evidence>
<dbReference type="PANTHER" id="PTHR40547">
    <property type="entry name" value="SLL0298 PROTEIN"/>
    <property type="match status" value="1"/>
</dbReference>
<accession>A0A4R6EES1</accession>
<evidence type="ECO:0000256" key="1">
    <source>
        <dbReference type="SAM" id="Phobius"/>
    </source>
</evidence>
<keyword evidence="1" id="KW-1133">Transmembrane helix</keyword>
<dbReference type="RefSeq" id="WP_133587377.1">
    <property type="nucleotide sequence ID" value="NZ_SNVV01000001.1"/>
</dbReference>
<gene>
    <name evidence="3" type="ORF">C7389_101144</name>
</gene>
<comment type="caution">
    <text evidence="3">The sequence shown here is derived from an EMBL/GenBank/DDBJ whole genome shotgun (WGS) entry which is preliminary data.</text>
</comment>
<proteinExistence type="predicted"/>
<evidence type="ECO:0000313" key="4">
    <source>
        <dbReference type="Proteomes" id="UP000295129"/>
    </source>
</evidence>
<dbReference type="OrthoDB" id="5296274at2"/>
<reference evidence="3 4" key="1">
    <citation type="submission" date="2019-03" db="EMBL/GenBank/DDBJ databases">
        <title>Genomic Encyclopedia of Type Strains, Phase IV (KMG-IV): sequencing the most valuable type-strain genomes for metagenomic binning, comparative biology and taxonomic classification.</title>
        <authorList>
            <person name="Goeker M."/>
        </authorList>
    </citation>
    <scope>NUCLEOTIDE SEQUENCE [LARGE SCALE GENOMIC DNA]</scope>
    <source>
        <strain evidence="3 4">DSM 12121</strain>
    </source>
</reference>
<dbReference type="InterPro" id="IPR018639">
    <property type="entry name" value="DUF2062"/>
</dbReference>
<protein>
    <recommendedName>
        <fullName evidence="2">DUF2062 domain-containing protein</fullName>
    </recommendedName>
</protein>
<dbReference type="Pfam" id="PF09835">
    <property type="entry name" value="DUF2062"/>
    <property type="match status" value="1"/>
</dbReference>
<name>A0A4R6EES1_9RHOO</name>
<evidence type="ECO:0000259" key="2">
    <source>
        <dbReference type="Pfam" id="PF09835"/>
    </source>
</evidence>